<dbReference type="PANTHER" id="PTHR45138:SF9">
    <property type="entry name" value="DIGUANYLATE CYCLASE DGCM-RELATED"/>
    <property type="match status" value="1"/>
</dbReference>
<dbReference type="Pfam" id="PF13185">
    <property type="entry name" value="GAF_2"/>
    <property type="match status" value="1"/>
</dbReference>
<feature type="transmembrane region" description="Helical" evidence="1">
    <location>
        <begin position="68"/>
        <end position="95"/>
    </location>
</feature>
<dbReference type="RefSeq" id="WP_041059848.1">
    <property type="nucleotide sequence ID" value="NZ_JXRR01000017.1"/>
</dbReference>
<gene>
    <name evidence="3" type="ORF">KR50_28970</name>
</gene>
<dbReference type="GO" id="GO:0052621">
    <property type="term" value="F:diguanylate cyclase activity"/>
    <property type="evidence" value="ECO:0007669"/>
    <property type="project" value="TreeGrafter"/>
</dbReference>
<evidence type="ECO:0000256" key="1">
    <source>
        <dbReference type="SAM" id="Phobius"/>
    </source>
</evidence>
<dbReference type="OrthoDB" id="9759607at2"/>
<feature type="transmembrane region" description="Helical" evidence="1">
    <location>
        <begin position="181"/>
        <end position="198"/>
    </location>
</feature>
<dbReference type="SMART" id="SM00267">
    <property type="entry name" value="GGDEF"/>
    <property type="match status" value="1"/>
</dbReference>
<keyword evidence="1" id="KW-0472">Membrane</keyword>
<dbReference type="SUPFAM" id="SSF55781">
    <property type="entry name" value="GAF domain-like"/>
    <property type="match status" value="1"/>
</dbReference>
<reference evidence="3 4" key="1">
    <citation type="submission" date="2015-01" db="EMBL/GenBank/DDBJ databases">
        <title>Jeotgalibacillus campisalis genome sequencing.</title>
        <authorList>
            <person name="Goh K.M."/>
            <person name="Chan K.-G."/>
            <person name="Yaakop A.S."/>
            <person name="Ee R."/>
            <person name="Gan H.M."/>
            <person name="Chan C.S."/>
        </authorList>
    </citation>
    <scope>NUCLEOTIDE SEQUENCE [LARGE SCALE GENOMIC DNA]</scope>
    <source>
        <strain evidence="3 4">SF-57</strain>
    </source>
</reference>
<feature type="domain" description="GGDEF" evidence="2">
    <location>
        <begin position="428"/>
        <end position="569"/>
    </location>
</feature>
<feature type="transmembrane region" description="Helical" evidence="1">
    <location>
        <begin position="7"/>
        <end position="26"/>
    </location>
</feature>
<accession>A0A0C2VBA5</accession>
<dbReference type="AlphaFoldDB" id="A0A0C2VBA5"/>
<dbReference type="Gene3D" id="3.30.70.270">
    <property type="match status" value="1"/>
</dbReference>
<protein>
    <recommendedName>
        <fullName evidence="2">GGDEF domain-containing protein</fullName>
    </recommendedName>
</protein>
<organism evidence="3 4">
    <name type="scientific">Jeotgalibacillus campisalis</name>
    <dbReference type="NCBI Taxonomy" id="220754"/>
    <lineage>
        <taxon>Bacteria</taxon>
        <taxon>Bacillati</taxon>
        <taxon>Bacillota</taxon>
        <taxon>Bacilli</taxon>
        <taxon>Bacillales</taxon>
        <taxon>Caryophanaceae</taxon>
        <taxon>Jeotgalibacillus</taxon>
    </lineage>
</organism>
<dbReference type="PROSITE" id="PS50887">
    <property type="entry name" value="GGDEF"/>
    <property type="match status" value="1"/>
</dbReference>
<dbReference type="GO" id="GO:0043709">
    <property type="term" value="P:cell adhesion involved in single-species biofilm formation"/>
    <property type="evidence" value="ECO:0007669"/>
    <property type="project" value="TreeGrafter"/>
</dbReference>
<dbReference type="Gene3D" id="3.30.450.40">
    <property type="match status" value="1"/>
</dbReference>
<dbReference type="EMBL" id="JXRR01000017">
    <property type="protein sequence ID" value="KIL46222.1"/>
    <property type="molecule type" value="Genomic_DNA"/>
</dbReference>
<feature type="transmembrane region" description="Helical" evidence="1">
    <location>
        <begin position="140"/>
        <end position="161"/>
    </location>
</feature>
<feature type="transmembrane region" description="Helical" evidence="1">
    <location>
        <begin position="107"/>
        <end position="128"/>
    </location>
</feature>
<dbReference type="Proteomes" id="UP000031972">
    <property type="component" value="Unassembled WGS sequence"/>
</dbReference>
<comment type="caution">
    <text evidence="3">The sequence shown here is derived from an EMBL/GenBank/DDBJ whole genome shotgun (WGS) entry which is preliminary data.</text>
</comment>
<feature type="transmembrane region" description="Helical" evidence="1">
    <location>
        <begin position="38"/>
        <end position="56"/>
    </location>
</feature>
<feature type="transmembrane region" description="Helical" evidence="1">
    <location>
        <begin position="205"/>
        <end position="223"/>
    </location>
</feature>
<dbReference type="PATRIC" id="fig|220754.4.peg.2910"/>
<dbReference type="PANTHER" id="PTHR45138">
    <property type="entry name" value="REGULATORY COMPONENTS OF SENSORY TRANSDUCTION SYSTEM"/>
    <property type="match status" value="1"/>
</dbReference>
<name>A0A0C2VBA5_9BACL</name>
<evidence type="ECO:0000313" key="4">
    <source>
        <dbReference type="Proteomes" id="UP000031972"/>
    </source>
</evidence>
<dbReference type="InterPro" id="IPR043128">
    <property type="entry name" value="Rev_trsase/Diguanyl_cyclase"/>
</dbReference>
<sequence>MEGVSSKIKWALWLIWSGVFPAGLYYSYQFDPPSFDSWGLPLCLIALAVLFSFFPFTVDNTTIFIIHWINLAAFLTYGLFFEVIIMQMVLIPLLFRSGMNLKTIYRYALNSSMMLVISIIAGATYYFFGFSVTEDSLWKITAGAALYIMIHIIFNHFYLYFFSRIVKNGFPFFSRDTLFDYLATLLSMPYGLAFYFLLDQIGIAAAFYLGLPFLAVAIVLRLYNNSEQVNEDLGKAGRIGHQLAAQLEVNEVLDLFVEKLTELMPVDYAYILDVEQEDQKLTLLRRFENDKIESTNLAPVLKGEGISGQVWVSGEPVLHNKKIEWNEKVEGYMPRDIESILSLPIKRNSKIVAVLLVASKRKNAYRPHLVPIVDLLCSYFAVAIQNARNHQTTLTKSERCALTGLYNYRYFDERLGLEFEKLEKGNLKELSLLLVDIDHFKKINDTYGHQSGNDLLRSLASILHERIGDKGILARYGGEEFVVLLCDTPKNEALILAENIRSTVEQTTFKTYHDLSDKREAIHVEMTVSIGVSTSPEDTDDAQNLMRNADRALYIGAKRAGRNRVAAGV</sequence>
<keyword evidence="4" id="KW-1185">Reference proteome</keyword>
<evidence type="ECO:0000259" key="2">
    <source>
        <dbReference type="PROSITE" id="PS50887"/>
    </source>
</evidence>
<dbReference type="FunFam" id="3.30.70.270:FF:000001">
    <property type="entry name" value="Diguanylate cyclase domain protein"/>
    <property type="match status" value="1"/>
</dbReference>
<dbReference type="Pfam" id="PF00990">
    <property type="entry name" value="GGDEF"/>
    <property type="match status" value="1"/>
</dbReference>
<dbReference type="GO" id="GO:0005886">
    <property type="term" value="C:plasma membrane"/>
    <property type="evidence" value="ECO:0007669"/>
    <property type="project" value="TreeGrafter"/>
</dbReference>
<dbReference type="SMART" id="SM00065">
    <property type="entry name" value="GAF"/>
    <property type="match status" value="1"/>
</dbReference>
<keyword evidence="1" id="KW-0812">Transmembrane</keyword>
<dbReference type="NCBIfam" id="TIGR00254">
    <property type="entry name" value="GGDEF"/>
    <property type="match status" value="1"/>
</dbReference>
<dbReference type="InterPro" id="IPR029016">
    <property type="entry name" value="GAF-like_dom_sf"/>
</dbReference>
<dbReference type="InterPro" id="IPR050469">
    <property type="entry name" value="Diguanylate_Cyclase"/>
</dbReference>
<dbReference type="GO" id="GO:1902201">
    <property type="term" value="P:negative regulation of bacterial-type flagellum-dependent cell motility"/>
    <property type="evidence" value="ECO:0007669"/>
    <property type="project" value="TreeGrafter"/>
</dbReference>
<dbReference type="InterPro" id="IPR003018">
    <property type="entry name" value="GAF"/>
</dbReference>
<proteinExistence type="predicted"/>
<keyword evidence="1" id="KW-1133">Transmembrane helix</keyword>
<dbReference type="InterPro" id="IPR000160">
    <property type="entry name" value="GGDEF_dom"/>
</dbReference>
<dbReference type="SUPFAM" id="SSF55073">
    <property type="entry name" value="Nucleotide cyclase"/>
    <property type="match status" value="1"/>
</dbReference>
<dbReference type="InterPro" id="IPR029787">
    <property type="entry name" value="Nucleotide_cyclase"/>
</dbReference>
<dbReference type="CDD" id="cd01949">
    <property type="entry name" value="GGDEF"/>
    <property type="match status" value="1"/>
</dbReference>
<evidence type="ECO:0000313" key="3">
    <source>
        <dbReference type="EMBL" id="KIL46222.1"/>
    </source>
</evidence>